<protein>
    <recommendedName>
        <fullName evidence="3">DUF4956 domain-containing protein</fullName>
    </recommendedName>
</protein>
<dbReference type="AlphaFoldDB" id="A0A1C6JEH2"/>
<feature type="transmembrane region" description="Helical" evidence="1">
    <location>
        <begin position="95"/>
        <end position="128"/>
    </location>
</feature>
<gene>
    <name evidence="2" type="ORF">SAMEA3545359_02130</name>
</gene>
<sequence length="224" mass="24285">MFDSILTGVTGGLDIGQALLCALVSLALGLFIAVVYMQLGSYTKNFVMTLVLLPVTVQVVIMMVNGNVGTGVAVAGAFSLVRFRSAPGTSREIVAIFIAMAVGLATGMGYLTLAALFSLLVGLALLLLGKTRFGEHRWEQKDLSITIPENLDYTEIFDDILAEYTKESALVKVKTTNLGSMYQLCYTVVLRDSRREKQMIDAIRCRNGNLTVSCGRLASEQQEL</sequence>
<feature type="transmembrane region" description="Helical" evidence="1">
    <location>
        <begin position="15"/>
        <end position="37"/>
    </location>
</feature>
<keyword evidence="1" id="KW-1133">Transmembrane helix</keyword>
<evidence type="ECO:0008006" key="3">
    <source>
        <dbReference type="Google" id="ProtNLM"/>
    </source>
</evidence>
<dbReference type="EMBL" id="FMHG01000001">
    <property type="protein sequence ID" value="SCJ80399.1"/>
    <property type="molecule type" value="Genomic_DNA"/>
</dbReference>
<accession>A0A1C6JEH2</accession>
<keyword evidence="1" id="KW-0472">Membrane</keyword>
<dbReference type="Pfam" id="PF16316">
    <property type="entry name" value="DUF4956"/>
    <property type="match status" value="1"/>
</dbReference>
<reference evidence="2" key="1">
    <citation type="submission" date="2015-09" db="EMBL/GenBank/DDBJ databases">
        <authorList>
            <consortium name="Pathogen Informatics"/>
        </authorList>
    </citation>
    <scope>NUCLEOTIDE SEQUENCE</scope>
    <source>
        <strain evidence="2">2789STDY5834896</strain>
    </source>
</reference>
<evidence type="ECO:0000256" key="1">
    <source>
        <dbReference type="SAM" id="Phobius"/>
    </source>
</evidence>
<feature type="transmembrane region" description="Helical" evidence="1">
    <location>
        <begin position="49"/>
        <end position="75"/>
    </location>
</feature>
<evidence type="ECO:0000313" key="2">
    <source>
        <dbReference type="EMBL" id="SCJ80399.1"/>
    </source>
</evidence>
<name>A0A1C6JEH2_9FIRM</name>
<organism evidence="2">
    <name type="scientific">uncultured Anaerotruncus sp</name>
    <dbReference type="NCBI Taxonomy" id="905011"/>
    <lineage>
        <taxon>Bacteria</taxon>
        <taxon>Bacillati</taxon>
        <taxon>Bacillota</taxon>
        <taxon>Clostridia</taxon>
        <taxon>Eubacteriales</taxon>
        <taxon>Oscillospiraceae</taxon>
        <taxon>Anaerotruncus</taxon>
        <taxon>environmental samples</taxon>
    </lineage>
</organism>
<proteinExistence type="predicted"/>
<keyword evidence="1" id="KW-0812">Transmembrane</keyword>
<dbReference type="InterPro" id="IPR032531">
    <property type="entry name" value="DUF4956"/>
</dbReference>